<dbReference type="AlphaFoldDB" id="A0A318QRK0"/>
<dbReference type="Proteomes" id="UP000247417">
    <property type="component" value="Unassembled WGS sequence"/>
</dbReference>
<proteinExistence type="predicted"/>
<comment type="caution">
    <text evidence="1">The sequence shown here is derived from an EMBL/GenBank/DDBJ whole genome shotgun (WGS) entry which is preliminary data.</text>
</comment>
<dbReference type="STRING" id="940286.GCA_000227565_03669"/>
<evidence type="ECO:0000313" key="1">
    <source>
        <dbReference type="EMBL" id="PYD81645.1"/>
    </source>
</evidence>
<organism evidence="1 2">
    <name type="scientific">Komagataeibacter oboediens</name>
    <dbReference type="NCBI Taxonomy" id="65958"/>
    <lineage>
        <taxon>Bacteria</taxon>
        <taxon>Pseudomonadati</taxon>
        <taxon>Pseudomonadota</taxon>
        <taxon>Alphaproteobacteria</taxon>
        <taxon>Acetobacterales</taxon>
        <taxon>Acetobacteraceae</taxon>
        <taxon>Komagataeibacter</taxon>
    </lineage>
</organism>
<gene>
    <name evidence="1" type="ORF">CFR80_10545</name>
</gene>
<reference evidence="1 2" key="1">
    <citation type="submission" date="2017-07" db="EMBL/GenBank/DDBJ databases">
        <title>A draft genome sequence of Komagataeibacter oboediens LMG 18849.</title>
        <authorList>
            <person name="Skraban J."/>
            <person name="Cleenwerck I."/>
            <person name="Vandamme P."/>
            <person name="Trcek J."/>
        </authorList>
    </citation>
    <scope>NUCLEOTIDE SEQUENCE [LARGE SCALE GENOMIC DNA]</scope>
    <source>
        <strain evidence="1 2">LMG 18849</strain>
    </source>
</reference>
<name>A0A318QRK0_9PROT</name>
<protein>
    <submittedName>
        <fullName evidence="1">Uncharacterized protein</fullName>
    </submittedName>
</protein>
<dbReference type="EMBL" id="NKTX01000024">
    <property type="protein sequence ID" value="PYD81645.1"/>
    <property type="molecule type" value="Genomic_DNA"/>
</dbReference>
<sequence length="133" mass="14323">MRKIAQDTPHGASGRVDDIGMDQVDAAGTERMPTLYLAGTRIMHDVMFMSVYQNLGSGICGKNQHTMAISVTKKTTMHPTIKPCRFCSRVVNGGALVGLTGARPSRGFPSDEYFIGTILCPISGFSIMHCGKV</sequence>
<evidence type="ECO:0000313" key="2">
    <source>
        <dbReference type="Proteomes" id="UP000247417"/>
    </source>
</evidence>
<accession>A0A318QRK0</accession>